<keyword evidence="4 8" id="KW-0547">Nucleotide-binding</keyword>
<dbReference type="PROSITE" id="PS00211">
    <property type="entry name" value="ABC_TRANSPORTER_1"/>
    <property type="match status" value="1"/>
</dbReference>
<dbReference type="SMART" id="SM00382">
    <property type="entry name" value="AAA"/>
    <property type="match status" value="1"/>
</dbReference>
<dbReference type="InterPro" id="IPR050095">
    <property type="entry name" value="ECF_ABC_transporter_ATP-bd"/>
</dbReference>
<evidence type="ECO:0000256" key="2">
    <source>
        <dbReference type="ARBA" id="ARBA00022448"/>
    </source>
</evidence>
<dbReference type="GO" id="GO:0016887">
    <property type="term" value="F:ATP hydrolysis activity"/>
    <property type="evidence" value="ECO:0007669"/>
    <property type="project" value="InterPro"/>
</dbReference>
<dbReference type="EMBL" id="PNGT01000008">
    <property type="protein sequence ID" value="PMC51971.1"/>
    <property type="molecule type" value="Genomic_DNA"/>
</dbReference>
<accession>A0A2N6SDI0</accession>
<evidence type="ECO:0000313" key="10">
    <source>
        <dbReference type="EMBL" id="PMC51971.1"/>
    </source>
</evidence>
<feature type="domain" description="ABC transporter" evidence="9">
    <location>
        <begin position="3"/>
        <end position="253"/>
    </location>
</feature>
<evidence type="ECO:0000256" key="7">
    <source>
        <dbReference type="ARBA" id="ARBA00023136"/>
    </source>
</evidence>
<protein>
    <recommendedName>
        <fullName evidence="8">Energy-coupling factor transporter ATP-binding protein EcfA2</fullName>
        <ecNumber evidence="8">7.-.-.-</ecNumber>
    </recommendedName>
</protein>
<dbReference type="OrthoDB" id="9784332at2"/>
<keyword evidence="2 8" id="KW-0813">Transport</keyword>
<dbReference type="SUPFAM" id="SSF52540">
    <property type="entry name" value="P-loop containing nucleoside triphosphate hydrolases"/>
    <property type="match status" value="1"/>
</dbReference>
<dbReference type="InterPro" id="IPR003593">
    <property type="entry name" value="AAA+_ATPase"/>
</dbReference>
<comment type="caution">
    <text evidence="10">The sequence shown here is derived from an EMBL/GenBank/DDBJ whole genome shotgun (WGS) entry which is preliminary data.</text>
</comment>
<evidence type="ECO:0000256" key="3">
    <source>
        <dbReference type="ARBA" id="ARBA00022475"/>
    </source>
</evidence>
<proteinExistence type="inferred from homology"/>
<dbReference type="InterPro" id="IPR003439">
    <property type="entry name" value="ABC_transporter-like_ATP-bd"/>
</dbReference>
<keyword evidence="7 8" id="KW-0472">Membrane</keyword>
<dbReference type="Pfam" id="PF00005">
    <property type="entry name" value="ABC_tran"/>
    <property type="match status" value="1"/>
</dbReference>
<dbReference type="InterPro" id="IPR015856">
    <property type="entry name" value="ABC_transpr_CbiO/EcfA_su"/>
</dbReference>
<dbReference type="GO" id="GO:0043190">
    <property type="term" value="C:ATP-binding cassette (ABC) transporter complex"/>
    <property type="evidence" value="ECO:0007669"/>
    <property type="project" value="TreeGrafter"/>
</dbReference>
<dbReference type="AlphaFoldDB" id="A0A2N6SDI0"/>
<sequence length="293" mass="33481">MQINLNNIDYTYNKGTVFEKRVLKNVTLKLKERAYNVIVGKTGSGKSTLIEHINGLLVPNSGEVIVDDTIITFPKNKREKKELAKKLREIRKDVAVLFQFSEQQLFETTVLKDIMFAPLNYGVNEKEARKNAIELVKLVGLSEDYLEKSPFELSGGEMRKVALCGILALNPKVLILDEPTVGLDYKSREDIMNLIKELQQKKNMTIVLVTHNMDYVLKYADKIFVLNKGELDFSGTAEELFSNKQILEKNSLDLPEVLKFYKELKSKGIVIPFPRCYKEMIESVKLLIGDRSK</sequence>
<dbReference type="STRING" id="84135.GCA_001052115_00945"/>
<keyword evidence="5 8" id="KW-0067">ATP-binding</keyword>
<dbReference type="PANTHER" id="PTHR43553">
    <property type="entry name" value="HEAVY METAL TRANSPORTER"/>
    <property type="match status" value="1"/>
</dbReference>
<dbReference type="GO" id="GO:0015087">
    <property type="term" value="F:cobalt ion transmembrane transporter activity"/>
    <property type="evidence" value="ECO:0007669"/>
    <property type="project" value="UniProtKB-ARBA"/>
</dbReference>
<evidence type="ECO:0000256" key="5">
    <source>
        <dbReference type="ARBA" id="ARBA00022840"/>
    </source>
</evidence>
<organism evidence="10 11">
    <name type="scientific">Gemella sanguinis</name>
    <dbReference type="NCBI Taxonomy" id="84135"/>
    <lineage>
        <taxon>Bacteria</taxon>
        <taxon>Bacillati</taxon>
        <taxon>Bacillota</taxon>
        <taxon>Bacilli</taxon>
        <taxon>Bacillales</taxon>
        <taxon>Gemellaceae</taxon>
        <taxon>Gemella</taxon>
    </lineage>
</organism>
<evidence type="ECO:0000259" key="9">
    <source>
        <dbReference type="PROSITE" id="PS50893"/>
    </source>
</evidence>
<dbReference type="Gene3D" id="3.40.50.300">
    <property type="entry name" value="P-loop containing nucleotide triphosphate hydrolases"/>
    <property type="match status" value="1"/>
</dbReference>
<gene>
    <name evidence="10" type="ORF">CJ218_07155</name>
</gene>
<dbReference type="InterPro" id="IPR027417">
    <property type="entry name" value="P-loop_NTPase"/>
</dbReference>
<dbReference type="GO" id="GO:0042626">
    <property type="term" value="F:ATPase-coupled transmembrane transporter activity"/>
    <property type="evidence" value="ECO:0007669"/>
    <property type="project" value="TreeGrafter"/>
</dbReference>
<dbReference type="InterPro" id="IPR017871">
    <property type="entry name" value="ABC_transporter-like_CS"/>
</dbReference>
<dbReference type="InterPro" id="IPR030946">
    <property type="entry name" value="EcfA2"/>
</dbReference>
<dbReference type="NCBIfam" id="TIGR04521">
    <property type="entry name" value="ECF_ATPase_2"/>
    <property type="match status" value="1"/>
</dbReference>
<keyword evidence="6" id="KW-1278">Translocase</keyword>
<dbReference type="EC" id="7.-.-.-" evidence="8"/>
<evidence type="ECO:0000256" key="4">
    <source>
        <dbReference type="ARBA" id="ARBA00022741"/>
    </source>
</evidence>
<comment type="function">
    <text evidence="8">ATP-binding (A) component of a common energy-coupling factor (ECF) ABC-transporter complex.</text>
</comment>
<evidence type="ECO:0000256" key="1">
    <source>
        <dbReference type="ARBA" id="ARBA00004202"/>
    </source>
</evidence>
<dbReference type="PANTHER" id="PTHR43553:SF27">
    <property type="entry name" value="ENERGY-COUPLING FACTOR TRANSPORTER ATP-BINDING PROTEIN ECFA2"/>
    <property type="match status" value="1"/>
</dbReference>
<reference evidence="10 11" key="1">
    <citation type="submission" date="2017-09" db="EMBL/GenBank/DDBJ databases">
        <title>Bacterial strain isolated from the female urinary microbiota.</title>
        <authorList>
            <person name="Thomas-White K."/>
            <person name="Kumar N."/>
            <person name="Forster S."/>
            <person name="Putonti C."/>
            <person name="Lawley T."/>
            <person name="Wolfe A.J."/>
        </authorList>
    </citation>
    <scope>NUCLEOTIDE SEQUENCE [LARGE SCALE GENOMIC DNA]</scope>
    <source>
        <strain evidence="10 11">UMB0186</strain>
    </source>
</reference>
<evidence type="ECO:0000256" key="8">
    <source>
        <dbReference type="RuleBase" id="RU365104"/>
    </source>
</evidence>
<comment type="similarity">
    <text evidence="8">Belongs to the ABC transporter superfamily. Energy-coupling factor EcfA family.</text>
</comment>
<keyword evidence="3 8" id="KW-1003">Cell membrane</keyword>
<name>A0A2N6SDI0_9BACL</name>
<comment type="subcellular location">
    <subcellularLocation>
        <location evidence="1 8">Cell membrane</location>
        <topology evidence="1 8">Peripheral membrane protein</topology>
    </subcellularLocation>
</comment>
<dbReference type="FunFam" id="3.40.50.300:FF:000224">
    <property type="entry name" value="Energy-coupling factor transporter ATP-binding protein EcfA"/>
    <property type="match status" value="1"/>
</dbReference>
<dbReference type="GO" id="GO:0005524">
    <property type="term" value="F:ATP binding"/>
    <property type="evidence" value="ECO:0007669"/>
    <property type="project" value="UniProtKB-UniRule"/>
</dbReference>
<dbReference type="CDD" id="cd03225">
    <property type="entry name" value="ABC_cobalt_CbiO_domain1"/>
    <property type="match status" value="1"/>
</dbReference>
<evidence type="ECO:0000256" key="6">
    <source>
        <dbReference type="ARBA" id="ARBA00022967"/>
    </source>
</evidence>
<comment type="subunit">
    <text evidence="8">Forms a stable energy-coupling factor (ECF) transporter complex composed of 2 membrane-embedded substrate-binding proteins (S component), 2 ATP-binding proteins (A component) and 2 transmembrane proteins (T component).</text>
</comment>
<dbReference type="RefSeq" id="WP_031552248.1">
    <property type="nucleotide sequence ID" value="NZ_JAAXPT010000005.1"/>
</dbReference>
<dbReference type="Proteomes" id="UP000235670">
    <property type="component" value="Unassembled WGS sequence"/>
</dbReference>
<evidence type="ECO:0000313" key="11">
    <source>
        <dbReference type="Proteomes" id="UP000235670"/>
    </source>
</evidence>
<dbReference type="PROSITE" id="PS50893">
    <property type="entry name" value="ABC_TRANSPORTER_2"/>
    <property type="match status" value="1"/>
</dbReference>